<proteinExistence type="predicted"/>
<dbReference type="EMBL" id="DSWI01000012">
    <property type="protein sequence ID" value="HFG20225.1"/>
    <property type="molecule type" value="Genomic_DNA"/>
</dbReference>
<dbReference type="PROSITE" id="PS51257">
    <property type="entry name" value="PROKAR_LIPOPROTEIN"/>
    <property type="match status" value="1"/>
</dbReference>
<sequence>MRPAYLTLLLTPLLLACGGQSVFRPPSTPPPPTPGESFSLAADPFTLPRGGTATLTVRVTFNTSNLTRVFLRYQSNTGGLEVTPVEQNAVRSSANTQTATFAVTDRSVDPMEKKPFFYIYGIACTSNGCNSQSQRSITIQWNMP</sequence>
<keyword evidence="1" id="KW-0732">Signal</keyword>
<protein>
    <recommendedName>
        <fullName evidence="3">Lipoprotein</fullName>
    </recommendedName>
</protein>
<organism evidence="2">
    <name type="scientific">Meiothermus ruber</name>
    <dbReference type="NCBI Taxonomy" id="277"/>
    <lineage>
        <taxon>Bacteria</taxon>
        <taxon>Thermotogati</taxon>
        <taxon>Deinococcota</taxon>
        <taxon>Deinococci</taxon>
        <taxon>Thermales</taxon>
        <taxon>Thermaceae</taxon>
        <taxon>Meiothermus</taxon>
    </lineage>
</organism>
<feature type="signal peptide" evidence="1">
    <location>
        <begin position="1"/>
        <end position="21"/>
    </location>
</feature>
<feature type="chain" id="PRO_5028069721" description="Lipoprotein" evidence="1">
    <location>
        <begin position="22"/>
        <end position="144"/>
    </location>
</feature>
<accession>A0A7C3HZF1</accession>
<name>A0A7C3HZF1_MEIRU</name>
<dbReference type="RefSeq" id="WP_409658152.1">
    <property type="nucleotide sequence ID" value="NZ_JBKBUW010000056.1"/>
</dbReference>
<comment type="caution">
    <text evidence="2">The sequence shown here is derived from an EMBL/GenBank/DDBJ whole genome shotgun (WGS) entry which is preliminary data.</text>
</comment>
<evidence type="ECO:0008006" key="3">
    <source>
        <dbReference type="Google" id="ProtNLM"/>
    </source>
</evidence>
<dbReference type="AlphaFoldDB" id="A0A7C3HZF1"/>
<evidence type="ECO:0000256" key="1">
    <source>
        <dbReference type="SAM" id="SignalP"/>
    </source>
</evidence>
<reference evidence="2" key="1">
    <citation type="journal article" date="2020" name="mSystems">
        <title>Genome- and Community-Level Interaction Insights into Carbon Utilization and Element Cycling Functions of Hydrothermarchaeota in Hydrothermal Sediment.</title>
        <authorList>
            <person name="Zhou Z."/>
            <person name="Liu Y."/>
            <person name="Xu W."/>
            <person name="Pan J."/>
            <person name="Luo Z.H."/>
            <person name="Li M."/>
        </authorList>
    </citation>
    <scope>NUCLEOTIDE SEQUENCE [LARGE SCALE GENOMIC DNA]</scope>
    <source>
        <strain evidence="2">SpSt-524</strain>
    </source>
</reference>
<evidence type="ECO:0000313" key="2">
    <source>
        <dbReference type="EMBL" id="HFG20225.1"/>
    </source>
</evidence>
<gene>
    <name evidence="2" type="ORF">ENS82_05805</name>
</gene>